<evidence type="ECO:0000256" key="1">
    <source>
        <dbReference type="ARBA" id="ARBA00005104"/>
    </source>
</evidence>
<name>A0ABR1G3Y9_AURAN</name>
<accession>A0ABR1G3Y9</accession>
<comment type="caution">
    <text evidence="13">The sequence shown here is derived from an EMBL/GenBank/DDBJ whole genome shotgun (WGS) entry which is preliminary data.</text>
</comment>
<evidence type="ECO:0000313" key="13">
    <source>
        <dbReference type="EMBL" id="KAK7247921.1"/>
    </source>
</evidence>
<evidence type="ECO:0000256" key="7">
    <source>
        <dbReference type="ARBA" id="ARBA00023134"/>
    </source>
</evidence>
<comment type="catalytic activity">
    <reaction evidence="10">
        <text>GTP + 4 H2O = 2,5-diamino-6-hydroxy-4-(5-phosphoribosylamino)-pyrimidine + formate + 2 phosphate + 3 H(+)</text>
        <dbReference type="Rhea" id="RHEA:23704"/>
        <dbReference type="ChEBI" id="CHEBI:15377"/>
        <dbReference type="ChEBI" id="CHEBI:15378"/>
        <dbReference type="ChEBI" id="CHEBI:15740"/>
        <dbReference type="ChEBI" id="CHEBI:37565"/>
        <dbReference type="ChEBI" id="CHEBI:43474"/>
        <dbReference type="ChEBI" id="CHEBI:58614"/>
        <dbReference type="EC" id="3.5.4.25"/>
    </reaction>
</comment>
<keyword evidence="6" id="KW-0460">Magnesium</keyword>
<evidence type="ECO:0000256" key="5">
    <source>
        <dbReference type="ARBA" id="ARBA00022801"/>
    </source>
</evidence>
<keyword evidence="4" id="KW-0547">Nucleotide-binding</keyword>
<dbReference type="InterPro" id="IPR032677">
    <property type="entry name" value="GTP_cyclohydro_II"/>
</dbReference>
<dbReference type="InterPro" id="IPR036144">
    <property type="entry name" value="RibA-like_sf"/>
</dbReference>
<reference evidence="13 14" key="1">
    <citation type="submission" date="2024-03" db="EMBL/GenBank/DDBJ databases">
        <title>Aureococcus anophagefferens CCMP1851 and Kratosvirus quantuckense: Draft genome of a second virus-susceptible host strain in the model system.</title>
        <authorList>
            <person name="Chase E."/>
            <person name="Truchon A.R."/>
            <person name="Schepens W."/>
            <person name="Wilhelm S.W."/>
        </authorList>
    </citation>
    <scope>NUCLEOTIDE SEQUENCE [LARGE SCALE GENOMIC DNA]</scope>
    <source>
        <strain evidence="13 14">CCMP1851</strain>
    </source>
</reference>
<proteinExistence type="predicted"/>
<dbReference type="EMBL" id="JBBJCI010000124">
    <property type="protein sequence ID" value="KAK7247921.1"/>
    <property type="molecule type" value="Genomic_DNA"/>
</dbReference>
<feature type="compositionally biased region" description="Basic residues" evidence="11">
    <location>
        <begin position="23"/>
        <end position="34"/>
    </location>
</feature>
<dbReference type="Proteomes" id="UP001363151">
    <property type="component" value="Unassembled WGS sequence"/>
</dbReference>
<evidence type="ECO:0000256" key="6">
    <source>
        <dbReference type="ARBA" id="ARBA00022842"/>
    </source>
</evidence>
<evidence type="ECO:0000256" key="3">
    <source>
        <dbReference type="ARBA" id="ARBA00022619"/>
    </source>
</evidence>
<evidence type="ECO:0000256" key="10">
    <source>
        <dbReference type="ARBA" id="ARBA00049295"/>
    </source>
</evidence>
<dbReference type="Gene3D" id="3.40.50.10990">
    <property type="entry name" value="GTP cyclohydrolase II"/>
    <property type="match status" value="1"/>
</dbReference>
<gene>
    <name evidence="13" type="primary">RIB3</name>
    <name evidence="13" type="ORF">SO694_00084181</name>
</gene>
<keyword evidence="7" id="KW-0342">GTP-binding</keyword>
<feature type="region of interest" description="Disordered" evidence="11">
    <location>
        <begin position="1"/>
        <end position="54"/>
    </location>
</feature>
<evidence type="ECO:0000256" key="2">
    <source>
        <dbReference type="ARBA" id="ARBA00012762"/>
    </source>
</evidence>
<feature type="domain" description="GTP cyclohydrolase II" evidence="12">
    <location>
        <begin position="54"/>
        <end position="203"/>
    </location>
</feature>
<evidence type="ECO:0000256" key="9">
    <source>
        <dbReference type="ARBA" id="ARBA00023239"/>
    </source>
</evidence>
<dbReference type="PANTHER" id="PTHR21327">
    <property type="entry name" value="GTP CYCLOHYDROLASE II-RELATED"/>
    <property type="match status" value="1"/>
</dbReference>
<evidence type="ECO:0000313" key="14">
    <source>
        <dbReference type="Proteomes" id="UP001363151"/>
    </source>
</evidence>
<sequence>MRSKPPVARAPEYAQPPAVAAPRPRRSAPRRRAARPATPARPTAPPPPSSARAVTRMPTAHGLFDAVCYAEPASGVEHIALLAGDVECATGDIFGSRRCDCGEQLQRSLELVRASGGVLLYLRGHEGRGIGLGAKLRAYALQDRGRDTIEANADQGLPVEARTYGAAAAMLRDLGVGAAPADEQPGEVRRLAAFGIAVAARVPLVTTPNEDNVAYLRTKQARMGRARPPEAP</sequence>
<evidence type="ECO:0000256" key="8">
    <source>
        <dbReference type="ARBA" id="ARBA00023211"/>
    </source>
</evidence>
<evidence type="ECO:0000256" key="11">
    <source>
        <dbReference type="SAM" id="MobiDB-lite"/>
    </source>
</evidence>
<evidence type="ECO:0000259" key="12">
    <source>
        <dbReference type="Pfam" id="PF00925"/>
    </source>
</evidence>
<dbReference type="Pfam" id="PF00925">
    <property type="entry name" value="GTP_cyclohydro2"/>
    <property type="match status" value="1"/>
</dbReference>
<comment type="pathway">
    <text evidence="1">Cofactor biosynthesis; riboflavin biosynthesis.</text>
</comment>
<dbReference type="PANTHER" id="PTHR21327:SF46">
    <property type="entry name" value="3,4-DIHYDROXY-2-BUTANONE 4-PHOSPHATE SYNTHASE"/>
    <property type="match status" value="1"/>
</dbReference>
<keyword evidence="5" id="KW-0378">Hydrolase</keyword>
<dbReference type="InterPro" id="IPR000926">
    <property type="entry name" value="RibA"/>
</dbReference>
<keyword evidence="3" id="KW-0686">Riboflavin biosynthesis</keyword>
<dbReference type="EC" id="3.5.4.25" evidence="2"/>
<evidence type="ECO:0000256" key="4">
    <source>
        <dbReference type="ARBA" id="ARBA00022741"/>
    </source>
</evidence>
<keyword evidence="14" id="KW-1185">Reference proteome</keyword>
<dbReference type="CDD" id="cd00641">
    <property type="entry name" value="GTP_cyclohydro2"/>
    <property type="match status" value="1"/>
</dbReference>
<dbReference type="SUPFAM" id="SSF142695">
    <property type="entry name" value="RibA-like"/>
    <property type="match status" value="1"/>
</dbReference>
<organism evidence="13 14">
    <name type="scientific">Aureococcus anophagefferens</name>
    <name type="common">Harmful bloom alga</name>
    <dbReference type="NCBI Taxonomy" id="44056"/>
    <lineage>
        <taxon>Eukaryota</taxon>
        <taxon>Sar</taxon>
        <taxon>Stramenopiles</taxon>
        <taxon>Ochrophyta</taxon>
        <taxon>Pelagophyceae</taxon>
        <taxon>Pelagomonadales</taxon>
        <taxon>Pelagomonadaceae</taxon>
        <taxon>Aureococcus</taxon>
    </lineage>
</organism>
<keyword evidence="8" id="KW-0464">Manganese</keyword>
<protein>
    <recommendedName>
        <fullName evidence="2">GTP cyclohydrolase II</fullName>
        <ecNumber evidence="2">3.5.4.25</ecNumber>
    </recommendedName>
</protein>
<keyword evidence="9" id="KW-0456">Lyase</keyword>
<dbReference type="NCBIfam" id="NF001591">
    <property type="entry name" value="PRK00393.1"/>
    <property type="match status" value="1"/>
</dbReference>